<dbReference type="HOGENOM" id="CLU_012390_3_0_1"/>
<dbReference type="AlphaFoldDB" id="C5X1K8"/>
<feature type="domain" description="No apical meristem-associated C-terminal" evidence="3">
    <location>
        <begin position="154"/>
        <end position="306"/>
    </location>
</feature>
<dbReference type="Pfam" id="PF14303">
    <property type="entry name" value="NAM-associated"/>
    <property type="match status" value="1"/>
</dbReference>
<dbReference type="KEGG" id="sbi:8155581"/>
<reference evidence="4" key="1">
    <citation type="journal article" date="2009" name="Nature">
        <title>The Sorghum bicolor genome and the diversification of grasses.</title>
        <authorList>
            <person name="Paterson A.H."/>
            <person name="Bowers J.E."/>
            <person name="Bruggmann R."/>
            <person name="Dubchak I."/>
            <person name="Grimwood J."/>
            <person name="Gundlach H."/>
            <person name="Haberer G."/>
            <person name="Hellsten U."/>
            <person name="Mitros T."/>
            <person name="Poliakov A."/>
            <person name="Schmutz J."/>
            <person name="Spannagl M."/>
            <person name="Tang H."/>
            <person name="Wang X."/>
            <person name="Wicker T."/>
            <person name="Bharti A.K."/>
            <person name="Chapman J."/>
            <person name="Feltus F.A."/>
            <person name="Gowik U."/>
            <person name="Grigoriev I.V."/>
            <person name="Lyons E."/>
            <person name="Maher C.A."/>
            <person name="Martis M."/>
            <person name="Narechania A."/>
            <person name="Otillar R.P."/>
            <person name="Penning B.W."/>
            <person name="Salamov A.A."/>
            <person name="Wang Y."/>
            <person name="Zhang L."/>
            <person name="Carpita N.C."/>
            <person name="Freeling M."/>
            <person name="Gingle A.R."/>
            <person name="Hash C.T."/>
            <person name="Keller B."/>
            <person name="Klein P."/>
            <person name="Kresovich S."/>
            <person name="McCann M.C."/>
            <person name="Ming R."/>
            <person name="Peterson D.G."/>
            <person name="Mehboob-ur-Rahman"/>
            <person name="Ware D."/>
            <person name="Westhoff P."/>
            <person name="Mayer K.F."/>
            <person name="Messing J."/>
            <person name="Rokhsar D.S."/>
        </authorList>
    </citation>
    <scope>NUCLEOTIDE SEQUENCE [LARGE SCALE GENOMIC DNA]</scope>
</reference>
<feature type="compositionally biased region" description="Basic and acidic residues" evidence="2">
    <location>
        <begin position="218"/>
        <end position="238"/>
    </location>
</feature>
<gene>
    <name evidence="4" type="primary">Sb0073s002010</name>
    <name evidence="4" type="ORF">SORBIDRAFT_0073s002010</name>
</gene>
<feature type="coiled-coil region" evidence="1">
    <location>
        <begin position="269"/>
        <end position="303"/>
    </location>
</feature>
<sequence>MEGEEESFLSGILLEGEDSRVAGLEELTVPNTQEVVQASRGTKGTRRSKNFHYKEDELVCLGWLKVSKDPVNGANQSRSTFWGRVHAYYEEHNETGAVRTESSIMHRWLTIQFQVNKFCAAYEAITRRNQSGTTITDKINDAKKLYTDWDKDKKSFALDHCWNILKEEDKWKAKMVELAELEKIAANKKKQKSAKVSRPRDQGATNNDHVVAVDAEETEPRKRSDGIKKVKENHRRGGGEACMAAMEKMWAKKEESDKEKEKAKQERFMASLAIDKEALELEKKRADADLKRAEADLLKEEKEIMMAVSGPLQLQWLEMMQQQIVARRQGNST</sequence>
<dbReference type="OrthoDB" id="682568at2759"/>
<proteinExistence type="predicted"/>
<feature type="compositionally biased region" description="Basic residues" evidence="2">
    <location>
        <begin position="187"/>
        <end position="197"/>
    </location>
</feature>
<organism evidence="4">
    <name type="scientific">Sorghum bicolor</name>
    <name type="common">Sorghum</name>
    <name type="synonym">Sorghum vulgare</name>
    <dbReference type="NCBI Taxonomy" id="4558"/>
    <lineage>
        <taxon>Eukaryota</taxon>
        <taxon>Viridiplantae</taxon>
        <taxon>Streptophyta</taxon>
        <taxon>Embryophyta</taxon>
        <taxon>Tracheophyta</taxon>
        <taxon>Spermatophyta</taxon>
        <taxon>Magnoliopsida</taxon>
        <taxon>Liliopsida</taxon>
        <taxon>Poales</taxon>
        <taxon>Poaceae</taxon>
        <taxon>PACMAD clade</taxon>
        <taxon>Panicoideae</taxon>
        <taxon>Andropogonodae</taxon>
        <taxon>Andropogoneae</taxon>
        <taxon>Sorghinae</taxon>
        <taxon>Sorghum</taxon>
    </lineage>
</organism>
<dbReference type="EMBL" id="GL002667">
    <property type="protein sequence ID" value="EES20540.1"/>
    <property type="molecule type" value="Genomic_DNA"/>
</dbReference>
<protein>
    <recommendedName>
        <fullName evidence="3">No apical meristem-associated C-terminal domain-containing protein</fullName>
    </recommendedName>
</protein>
<evidence type="ECO:0000313" key="4">
    <source>
        <dbReference type="EMBL" id="EES20540.1"/>
    </source>
</evidence>
<evidence type="ECO:0000256" key="1">
    <source>
        <dbReference type="SAM" id="Coils"/>
    </source>
</evidence>
<dbReference type="KEGG" id="sbi:8057952"/>
<dbReference type="PANTHER" id="PTHR45125:SF51">
    <property type="entry name" value="F21J9.4-RELATED"/>
    <property type="match status" value="1"/>
</dbReference>
<name>C5X1K8_SORBI</name>
<dbReference type="PANTHER" id="PTHR45125">
    <property type="entry name" value="F21J9.4-RELATED"/>
    <property type="match status" value="1"/>
</dbReference>
<dbReference type="InterPro" id="IPR029466">
    <property type="entry name" value="NAM-associated_C"/>
</dbReference>
<keyword evidence="1" id="KW-0175">Coiled coil</keyword>
<evidence type="ECO:0000259" key="3">
    <source>
        <dbReference type="Pfam" id="PF14303"/>
    </source>
</evidence>
<evidence type="ECO:0000256" key="2">
    <source>
        <dbReference type="SAM" id="MobiDB-lite"/>
    </source>
</evidence>
<feature type="region of interest" description="Disordered" evidence="2">
    <location>
        <begin position="187"/>
        <end position="238"/>
    </location>
</feature>
<accession>C5X1K8</accession>
<dbReference type="KEGG" id="sbi:8059468"/>